<protein>
    <submittedName>
        <fullName evidence="1">Uncharacterized protein</fullName>
    </submittedName>
</protein>
<dbReference type="PANTHER" id="PTHR13061:SF29">
    <property type="entry name" value="GAMMA CARBONIC ANHYDRASE-LIKE 1, MITOCHONDRIAL-RELATED"/>
    <property type="match status" value="1"/>
</dbReference>
<dbReference type="Pfam" id="PF21711">
    <property type="entry name" value="DCTN5"/>
    <property type="match status" value="1"/>
</dbReference>
<dbReference type="AlphaFoldDB" id="A0AAF0D1B7"/>
<dbReference type="KEGG" id="oyw:OdinLCB4_005360"/>
<dbReference type="Gene3D" id="2.160.10.10">
    <property type="entry name" value="Hexapeptide repeat proteins"/>
    <property type="match status" value="1"/>
</dbReference>
<evidence type="ECO:0000313" key="1">
    <source>
        <dbReference type="EMBL" id="WEU39898.1"/>
    </source>
</evidence>
<name>A0AAF0D1B7_ODILC</name>
<dbReference type="Proteomes" id="UP000186851">
    <property type="component" value="Chromosome"/>
</dbReference>
<dbReference type="InterPro" id="IPR050484">
    <property type="entry name" value="Transf_Hexapept/Carb_Anhydrase"/>
</dbReference>
<dbReference type="PANTHER" id="PTHR13061">
    <property type="entry name" value="DYNACTIN SUBUNIT P25"/>
    <property type="match status" value="1"/>
</dbReference>
<reference evidence="1" key="1">
    <citation type="journal article" date="2017" name="Nature">
        <title>Asgard archaea illuminate the origin of eukaryotic cellular complexity.</title>
        <authorList>
            <person name="Zaremba-Niedzwiedzka K."/>
            <person name="Caceres E.F."/>
            <person name="Saw J.H."/>
            <person name="Backstrom D."/>
            <person name="Juzokaite L."/>
            <person name="Vancaester E."/>
            <person name="Seitz K.W."/>
            <person name="Anantharaman K."/>
            <person name="Starnawski P."/>
            <person name="Kjeldsen K.U."/>
            <person name="Scott M.B."/>
            <person name="Nunoura T."/>
            <person name="Banfield J.F."/>
            <person name="Schramm A."/>
            <person name="Baker B.J."/>
            <person name="Spang A."/>
            <person name="Ettema T.J.G."/>
        </authorList>
    </citation>
    <scope>NUCLEOTIDE SEQUENCE</scope>
    <source>
        <strain evidence="1">LCB_4</strain>
    </source>
</reference>
<accession>A0AAF0D1B7</accession>
<dbReference type="SUPFAM" id="SSF51161">
    <property type="entry name" value="Trimeric LpxA-like enzymes"/>
    <property type="match status" value="1"/>
</dbReference>
<evidence type="ECO:0000313" key="2">
    <source>
        <dbReference type="Proteomes" id="UP000186851"/>
    </source>
</evidence>
<gene>
    <name evidence="1" type="ORF">OdinLCB4_005360</name>
</gene>
<dbReference type="InterPro" id="IPR011004">
    <property type="entry name" value="Trimer_LpxA-like_sf"/>
</dbReference>
<proteinExistence type="predicted"/>
<sequence length="177" mass="19388">MGYIVTYKGASPKIGKDTIISETAKIIGDVTIGDKCYIGSNVTVRGDLARIVIGNYNIIEDDTLIYPGEEYSDGLLSHSEMIIGNYGVIEKKCIIQASYIGDYFKICNGVVIERGAQLNEGVFVLAGSVVATGAIIPPMSVLIGNPAHILRKLSFGEKERHESYIESYYELMKRITQ</sequence>
<dbReference type="EMBL" id="CP091871">
    <property type="protein sequence ID" value="WEU39898.1"/>
    <property type="molecule type" value="Genomic_DNA"/>
</dbReference>
<reference evidence="1" key="2">
    <citation type="journal article" date="2022" name="Nat. Microbiol.">
        <title>A closed Candidatus Odinarchaeum chromosome exposes Asgard archaeal viruses.</title>
        <authorList>
            <person name="Tamarit D."/>
            <person name="Caceres E.F."/>
            <person name="Krupovic M."/>
            <person name="Nijland R."/>
            <person name="Eme L."/>
            <person name="Robinson N.P."/>
            <person name="Ettema T.J.G."/>
        </authorList>
    </citation>
    <scope>NUCLEOTIDE SEQUENCE</scope>
    <source>
        <strain evidence="1">LCB_4</strain>
    </source>
</reference>
<organism evidence="1 2">
    <name type="scientific">Odinarchaeota yellowstonii (strain LCB_4)</name>
    <dbReference type="NCBI Taxonomy" id="1841599"/>
    <lineage>
        <taxon>Archaea</taxon>
        <taxon>Promethearchaeati</taxon>
        <taxon>Candidatus Odinarchaeota</taxon>
        <taxon>Candidatus Odinarchaeia</taxon>
        <taxon>Candidatus Odinarchaeales</taxon>
        <taxon>Candidatus Odinarchaeaceae</taxon>
        <taxon>Candidatus Odinarchaeum</taxon>
    </lineage>
</organism>